<comment type="caution">
    <text evidence="12">The sequence shown here is derived from an EMBL/GenBank/DDBJ whole genome shotgun (WGS) entry which is preliminary data.</text>
</comment>
<dbReference type="EC" id="3.1.21.3" evidence="3"/>
<dbReference type="Gene3D" id="3.90.1570.50">
    <property type="match status" value="1"/>
</dbReference>
<dbReference type="InterPro" id="IPR007409">
    <property type="entry name" value="Restrct_endonuc_type1_HsdR_N"/>
</dbReference>
<dbReference type="PANTHER" id="PTHR30195:SF15">
    <property type="entry name" value="TYPE I RESTRICTION ENZYME HINDI ENDONUCLEASE SUBUNIT"/>
    <property type="match status" value="1"/>
</dbReference>
<reference evidence="12 13" key="1">
    <citation type="submission" date="2024-06" db="EMBL/GenBank/DDBJ databases">
        <authorList>
            <person name="Kaempfer P."/>
            <person name="Viver T."/>
        </authorList>
    </citation>
    <scope>NUCLEOTIDE SEQUENCE [LARGE SCALE GENOMIC DNA]</scope>
    <source>
        <strain evidence="12 13">ST-119</strain>
    </source>
</reference>
<evidence type="ECO:0000256" key="4">
    <source>
        <dbReference type="ARBA" id="ARBA00022722"/>
    </source>
</evidence>
<evidence type="ECO:0000256" key="3">
    <source>
        <dbReference type="ARBA" id="ARBA00012654"/>
    </source>
</evidence>
<dbReference type="PANTHER" id="PTHR30195">
    <property type="entry name" value="TYPE I SITE-SPECIFIC DEOXYRIBONUCLEASE PROTEIN SUBUNIT M AND R"/>
    <property type="match status" value="1"/>
</dbReference>
<evidence type="ECO:0000259" key="11">
    <source>
        <dbReference type="SMART" id="SM00487"/>
    </source>
</evidence>
<comment type="similarity">
    <text evidence="2">Belongs to the HsdR family.</text>
</comment>
<evidence type="ECO:0000256" key="5">
    <source>
        <dbReference type="ARBA" id="ARBA00022741"/>
    </source>
</evidence>
<dbReference type="Pfam" id="PF22679">
    <property type="entry name" value="T1R_D3-like"/>
    <property type="match status" value="1"/>
</dbReference>
<keyword evidence="10" id="KW-0238">DNA-binding</keyword>
<dbReference type="EMBL" id="JBELPZ010000019">
    <property type="protein sequence ID" value="MFL9845619.1"/>
    <property type="molecule type" value="Genomic_DNA"/>
</dbReference>
<evidence type="ECO:0000256" key="1">
    <source>
        <dbReference type="ARBA" id="ARBA00000851"/>
    </source>
</evidence>
<gene>
    <name evidence="12" type="ORF">ABS766_14445</name>
</gene>
<keyword evidence="9" id="KW-0067">ATP-binding</keyword>
<dbReference type="Pfam" id="PF04313">
    <property type="entry name" value="HSDR_N"/>
    <property type="match status" value="1"/>
</dbReference>
<keyword evidence="8" id="KW-0378">Hydrolase</keyword>
<comment type="catalytic activity">
    <reaction evidence="1">
        <text>Endonucleolytic cleavage of DNA to give random double-stranded fragments with terminal 5'-phosphates, ATP is simultaneously hydrolyzed.</text>
        <dbReference type="EC" id="3.1.21.3"/>
    </reaction>
</comment>
<sequence>MKFNEDSRVKIPALLHLMRLGYKYIPFKQQIRTEENNIFSSIFIPKIAALNSISEQEAQRLLDEINLELDYEDLGKKFYERLVATSGLKLIDFANFSNNEFHVTTELTCKTGDEEFRPDITVLINGMPLAFIEVKKPHNKEGVIAERNRINTRFANKHFRRFANITQLLVFSNNMEYEDGIVDPVFGAFYGTPSYDQVHFNFFREDEDYPVKQKLLSIDEKTEIELLKDNNLIVIKNSPEYLTNKQENTPTNRILTSLFSKVRLQFLLKYAIAYVQEDTDGKVAYQKHIMRYPQLFATQAIEAKLESGQNKGIIWHTQGSGKTALAYYNVKYLTDYYAKKQVIPKFYFIVDRLDLLIQASGEFANRGLRVKQVNSKDEFIKDLQIVGALHNDSGEPEITVVNIQKFSEDAVSAKDLNYDINVQRVYFLDEAHRSYNPKGSYLGHLINSDRSAVMIALTGTPLLKEVAKDYDSKLLFGNYIHKYYYNMSIADGYTLRLIREQIEGNFKIEMKEVMNQIKVLQGDITTRQIYAHPKFAAPLLDYITNDLIKFRRDQQDTSLGGMVVCDSADQAKELFRLFQEKYGVQETDASILMTAEPPAKYGLHEEPMLTAALILHDENDKAIRKELIKAYKKAKVDILFVYNMLLTGFDAKRLKKLYLARVIQDHNLLQTLTRVNRPYKKYQYGYVVDFADISKAFDRTNKLYFDELQEQLGDEMEMYSHLFKTEEEIQKEIQEIKETLFHYDTQNRELFSQQIAQLTDKNELLRLIKALRTAKELKNIIAINGYEALDGVSDFEIWNRLLSEAQNRLDNLNFLESIGNEEASANLLNTALEDIVFQFIKVDESELVLADEFKNILRKTRESLQHNFDQIDPQFVSLREELERIFKKKNLSEVSQADMVENMHLLQKIYDRAKELNRKNALLKAKYENDDKYARIHKRLTEKGTLNAKEMQLHKALMQVKHLVDTKLEGQEDVLKNEAFFKRYLLQLVVQEFKKKENIPLDFPTTESINNLIVNEYLQQYQYR</sequence>
<dbReference type="RefSeq" id="WP_408085901.1">
    <property type="nucleotide sequence ID" value="NZ_JBELPZ010000019.1"/>
</dbReference>
<protein>
    <recommendedName>
        <fullName evidence="3">type I site-specific deoxyribonuclease</fullName>
        <ecNumber evidence="3">3.1.21.3</ecNumber>
    </recommendedName>
</protein>
<dbReference type="SUPFAM" id="SSF52540">
    <property type="entry name" value="P-loop containing nucleoside triphosphate hydrolases"/>
    <property type="match status" value="2"/>
</dbReference>
<dbReference type="InterPro" id="IPR027417">
    <property type="entry name" value="P-loop_NTPase"/>
</dbReference>
<dbReference type="GO" id="GO:0004519">
    <property type="term" value="F:endonuclease activity"/>
    <property type="evidence" value="ECO:0007669"/>
    <property type="project" value="UniProtKB-KW"/>
</dbReference>
<evidence type="ECO:0000313" key="12">
    <source>
        <dbReference type="EMBL" id="MFL9845619.1"/>
    </source>
</evidence>
<keyword evidence="7 12" id="KW-0255">Endonuclease</keyword>
<proteinExistence type="inferred from homology"/>
<dbReference type="Gene3D" id="3.40.50.300">
    <property type="entry name" value="P-loop containing nucleotide triphosphate hydrolases"/>
    <property type="match status" value="2"/>
</dbReference>
<keyword evidence="6" id="KW-0680">Restriction system</keyword>
<evidence type="ECO:0000256" key="10">
    <source>
        <dbReference type="ARBA" id="ARBA00023125"/>
    </source>
</evidence>
<evidence type="ECO:0000256" key="7">
    <source>
        <dbReference type="ARBA" id="ARBA00022759"/>
    </source>
</evidence>
<dbReference type="SMART" id="SM00487">
    <property type="entry name" value="DEXDc"/>
    <property type="match status" value="1"/>
</dbReference>
<name>A0ABW8YZ75_9FLAO</name>
<dbReference type="InterPro" id="IPR014001">
    <property type="entry name" value="Helicase_ATP-bd"/>
</dbReference>
<accession>A0ABW8YZ75</accession>
<organism evidence="12 13">
    <name type="scientific">Flavobacterium rhizosphaerae</name>
    <dbReference type="NCBI Taxonomy" id="3163298"/>
    <lineage>
        <taxon>Bacteria</taxon>
        <taxon>Pseudomonadati</taxon>
        <taxon>Bacteroidota</taxon>
        <taxon>Flavobacteriia</taxon>
        <taxon>Flavobacteriales</taxon>
        <taxon>Flavobacteriaceae</taxon>
        <taxon>Flavobacterium</taxon>
    </lineage>
</organism>
<keyword evidence="4" id="KW-0540">Nuclease</keyword>
<dbReference type="InterPro" id="IPR040980">
    <property type="entry name" value="SWI2_SNF2"/>
</dbReference>
<dbReference type="Pfam" id="PF18766">
    <property type="entry name" value="SWI2_SNF2"/>
    <property type="match status" value="1"/>
</dbReference>
<evidence type="ECO:0000256" key="8">
    <source>
        <dbReference type="ARBA" id="ARBA00022801"/>
    </source>
</evidence>
<dbReference type="Proteomes" id="UP001629156">
    <property type="component" value="Unassembled WGS sequence"/>
</dbReference>
<keyword evidence="5" id="KW-0547">Nucleotide-binding</keyword>
<dbReference type="InterPro" id="IPR051268">
    <property type="entry name" value="Type-I_R_enzyme_R_subunit"/>
</dbReference>
<feature type="domain" description="Helicase ATP-binding" evidence="11">
    <location>
        <begin position="286"/>
        <end position="496"/>
    </location>
</feature>
<evidence type="ECO:0000256" key="9">
    <source>
        <dbReference type="ARBA" id="ARBA00022840"/>
    </source>
</evidence>
<evidence type="ECO:0000313" key="13">
    <source>
        <dbReference type="Proteomes" id="UP001629156"/>
    </source>
</evidence>
<dbReference type="InterPro" id="IPR055180">
    <property type="entry name" value="HsdR_RecA-like_helicase_dom_2"/>
</dbReference>
<keyword evidence="13" id="KW-1185">Reference proteome</keyword>
<dbReference type="CDD" id="cd22332">
    <property type="entry name" value="HsdR_N"/>
    <property type="match status" value="1"/>
</dbReference>
<evidence type="ECO:0000256" key="6">
    <source>
        <dbReference type="ARBA" id="ARBA00022747"/>
    </source>
</evidence>
<evidence type="ECO:0000256" key="2">
    <source>
        <dbReference type="ARBA" id="ARBA00008598"/>
    </source>
</evidence>